<dbReference type="AlphaFoldDB" id="M2ZV57"/>
<evidence type="ECO:0000313" key="3">
    <source>
        <dbReference type="EMBL" id="EME82889.1"/>
    </source>
</evidence>
<sequence>MGSIQRPVRIANCSGAVPDPGTHMQVIKHTYLTTLQSNPKNPRYNQAKYGPVDVITGDYLAEINLGNDAEAYQKGEHPGWCQTAWDGIELTADLIAEKRIKVVINGGSLNPKGLALKVNDLVRSKNLDLTVAYVEGDDLLPRIEEILKRDEEKGGLAHLDTNHPKVELAKDTSVFLDPENRERNRIVSANAYLGGRAIRKGLEEGADIIICGRVADASPVIGAAAWWHQWRDDDFDALAGALIAGHLIECSTYITGANFAGFYEYEIPELLNLIPAIVEVEANGDCIVTKHEGPNGFVTADTVKCQFLYELQGNIYLNSDVKADTTHIKIEDVGKDRVRVSGTKGHPPPSTTKLAVFYKGGYQCELLLNASGYATAKKFALLEAQITAKLKEWGVLHKFDILDFQWVGRPEENPSCQLASTTYLRVFAQAHDRGIVAMVLGAYATNAMQHFAGFHSSLDMRTGIPKPFIAFYPGIIEQAELKEGVAIINPTTAEATWHGIHPPKETEILAPREDYEPTNPVSLEAFGETVMAPIGDVVLGRSGDKGANVNIGLFVHTGEEWDWLRTLMTKDQLKKMMGTDWKDWYHLERVEMPDIKAVHFVVYGPLGRGVTSSKILDALGKGFAEFIRAVHVPIPKKFLESGRPRL</sequence>
<dbReference type="VEuPathDB" id="FungiDB:MYCFIDRAFT_153621"/>
<dbReference type="eggNOG" id="ENOG502QS8D">
    <property type="taxonomic scope" value="Eukaryota"/>
</dbReference>
<reference evidence="3 4" key="1">
    <citation type="journal article" date="2012" name="PLoS Pathog.">
        <title>Diverse lifestyles and strategies of plant pathogenesis encoded in the genomes of eighteen Dothideomycetes fungi.</title>
        <authorList>
            <person name="Ohm R.A."/>
            <person name="Feau N."/>
            <person name="Henrissat B."/>
            <person name="Schoch C.L."/>
            <person name="Horwitz B.A."/>
            <person name="Barry K.W."/>
            <person name="Condon B.J."/>
            <person name="Copeland A.C."/>
            <person name="Dhillon B."/>
            <person name="Glaser F."/>
            <person name="Hesse C.N."/>
            <person name="Kosti I."/>
            <person name="LaButti K."/>
            <person name="Lindquist E.A."/>
            <person name="Lucas S."/>
            <person name="Salamov A.A."/>
            <person name="Bradshaw R.E."/>
            <person name="Ciuffetti L."/>
            <person name="Hamelin R.C."/>
            <person name="Kema G.H.J."/>
            <person name="Lawrence C."/>
            <person name="Scott J.A."/>
            <person name="Spatafora J.W."/>
            <person name="Turgeon B.G."/>
            <person name="de Wit P.J.G.M."/>
            <person name="Zhong S."/>
            <person name="Goodwin S.B."/>
            <person name="Grigoriev I.V."/>
        </authorList>
    </citation>
    <scope>NUCLEOTIDE SEQUENCE [LARGE SCALE GENOMIC DNA]</scope>
    <source>
        <strain evidence="3 4">CIRAD86</strain>
    </source>
</reference>
<feature type="domain" description="AtuA-like ferredoxin-fold" evidence="2">
    <location>
        <begin position="534"/>
        <end position="632"/>
    </location>
</feature>
<dbReference type="Pfam" id="PF07287">
    <property type="entry name" value="AtuA"/>
    <property type="match status" value="1"/>
</dbReference>
<feature type="domain" description="Acyclic terpene utilisation N-terminal" evidence="1">
    <location>
        <begin position="9"/>
        <end position="486"/>
    </location>
</feature>
<evidence type="ECO:0000313" key="4">
    <source>
        <dbReference type="Proteomes" id="UP000016932"/>
    </source>
</evidence>
<dbReference type="PANTHER" id="PTHR47585">
    <property type="match status" value="1"/>
</dbReference>
<dbReference type="GeneID" id="19331698"/>
<evidence type="ECO:0000259" key="1">
    <source>
        <dbReference type="Pfam" id="PF07287"/>
    </source>
</evidence>
<keyword evidence="4" id="KW-1185">Reference proteome</keyword>
<dbReference type="InterPro" id="IPR056362">
    <property type="entry name" value="AtuA-like_ferredoxin_dom"/>
</dbReference>
<dbReference type="Pfam" id="PF23544">
    <property type="entry name" value="AtuA_ferredoxin"/>
    <property type="match status" value="1"/>
</dbReference>
<dbReference type="EMBL" id="KB446558">
    <property type="protein sequence ID" value="EME82889.1"/>
    <property type="molecule type" value="Genomic_DNA"/>
</dbReference>
<organism evidence="3 4">
    <name type="scientific">Pseudocercospora fijiensis (strain CIRAD86)</name>
    <name type="common">Black leaf streak disease fungus</name>
    <name type="synonym">Mycosphaerella fijiensis</name>
    <dbReference type="NCBI Taxonomy" id="383855"/>
    <lineage>
        <taxon>Eukaryota</taxon>
        <taxon>Fungi</taxon>
        <taxon>Dikarya</taxon>
        <taxon>Ascomycota</taxon>
        <taxon>Pezizomycotina</taxon>
        <taxon>Dothideomycetes</taxon>
        <taxon>Dothideomycetidae</taxon>
        <taxon>Mycosphaerellales</taxon>
        <taxon>Mycosphaerellaceae</taxon>
        <taxon>Pseudocercospora</taxon>
    </lineage>
</organism>
<accession>M2ZV57</accession>
<proteinExistence type="predicted"/>
<name>M2ZV57_PSEFD</name>
<dbReference type="RefSeq" id="XP_007926278.1">
    <property type="nucleotide sequence ID" value="XM_007928087.1"/>
</dbReference>
<dbReference type="KEGG" id="pfj:MYCFIDRAFT_153621"/>
<gene>
    <name evidence="3" type="ORF">MYCFIDRAFT_153621</name>
</gene>
<evidence type="ECO:0008006" key="5">
    <source>
        <dbReference type="Google" id="ProtNLM"/>
    </source>
</evidence>
<dbReference type="OrthoDB" id="10265871at2759"/>
<dbReference type="PANTHER" id="PTHR47585:SF1">
    <property type="entry name" value="DUF1446 DOMAIN-CONTAINING PROTEIN"/>
    <property type="match status" value="1"/>
</dbReference>
<evidence type="ECO:0000259" key="2">
    <source>
        <dbReference type="Pfam" id="PF23544"/>
    </source>
</evidence>
<dbReference type="InterPro" id="IPR010839">
    <property type="entry name" value="AtuA_N"/>
</dbReference>
<dbReference type="HOGENOM" id="CLU_012617_0_1_1"/>
<dbReference type="Proteomes" id="UP000016932">
    <property type="component" value="Unassembled WGS sequence"/>
</dbReference>
<protein>
    <recommendedName>
        <fullName evidence="5">DUF1446-domain-containing protein</fullName>
    </recommendedName>
</protein>